<evidence type="ECO:0000313" key="4">
    <source>
        <dbReference type="EMBL" id="TPP46603.1"/>
    </source>
</evidence>
<proteinExistence type="predicted"/>
<dbReference type="Proteomes" id="UP000008980">
    <property type="component" value="Chromosome 10"/>
</dbReference>
<dbReference type="OMA" id="EVTGKQM"/>
<reference evidence="3" key="2">
    <citation type="submission" date="2011-01" db="EMBL/GenBank/DDBJ databases">
        <authorList>
            <person name="Zhao B.P."/>
            <person name="Ren Z.A."/>
            <person name="Li C.D."/>
        </authorList>
    </citation>
    <scope>NUCLEOTIDE SEQUENCE</scope>
    <source>
        <strain evidence="3">BPK282A1</strain>
    </source>
</reference>
<dbReference type="OrthoDB" id="262579at2759"/>
<dbReference type="EMBL" id="RHLC01000036">
    <property type="protein sequence ID" value="TPP46603.1"/>
    <property type="molecule type" value="Genomic_DNA"/>
</dbReference>
<reference evidence="3 5" key="1">
    <citation type="journal article" date="2011" name="Genome Res.">
        <title>Whole genome sequencing of multiple Leishmania donovani clinical isolates provides insights into population structure and mechanisms of drug resistance.</title>
        <authorList>
            <person name="Downing T."/>
            <person name="Imamura H."/>
            <person name="Decuypere S."/>
            <person name="Clark T.G."/>
            <person name="Coombs G.H."/>
            <person name="Cotton J.A."/>
            <person name="Hilley J.D."/>
            <person name="de Doncker S."/>
            <person name="Maes I."/>
            <person name="Mottram J.C."/>
            <person name="Quail M.A."/>
            <person name="Rijal S."/>
            <person name="Sanders M."/>
            <person name="Schonian G."/>
            <person name="Stark O."/>
            <person name="Sundar S."/>
            <person name="Vanaerschot M."/>
            <person name="Hertz-Fowler C."/>
            <person name="Dujardin J.C."/>
            <person name="Berriman M."/>
        </authorList>
    </citation>
    <scope>NUCLEOTIDE SEQUENCE [LARGE SCALE GENOMIC DNA]</scope>
    <source>
        <strain evidence="3 5">BPK282A1</strain>
    </source>
</reference>
<protein>
    <submittedName>
        <fullName evidence="2">Uncharacterized protein</fullName>
    </submittedName>
</protein>
<dbReference type="Proteomes" id="UP000318447">
    <property type="component" value="Unassembled WGS sequence"/>
</dbReference>
<evidence type="ECO:0000313" key="5">
    <source>
        <dbReference type="Proteomes" id="UP000008980"/>
    </source>
</evidence>
<reference evidence="5" key="3">
    <citation type="submission" date="2011-02" db="EMBL/GenBank/DDBJ databases">
        <title>Whole genome sequencing of Leishmania donovani clinical lines reveals dynamic variation related to drug resistance.</title>
        <authorList>
            <person name="Downing T."/>
            <person name="Imamura H."/>
            <person name="Sanders M."/>
            <person name="Decuypere S."/>
            <person name="Hertz-Fowler C."/>
            <person name="Clark T.G."/>
            <person name="Rijal S."/>
            <person name="Sundar S."/>
            <person name="Quail M.A."/>
            <person name="De Doncker S."/>
            <person name="Maes I."/>
            <person name="Vanaerschot M."/>
            <person name="Stark O."/>
            <person name="Schonian G."/>
            <person name="Dujardin J.C."/>
            <person name="Berriman M."/>
        </authorList>
    </citation>
    <scope>NUCLEOTIDE SEQUENCE [LARGE SCALE GENOMIC DNA]</scope>
    <source>
        <strain evidence="5">BPK282A1</strain>
    </source>
</reference>
<keyword evidence="6" id="KW-1185">Reference proteome</keyword>
<dbReference type="VEuPathDB" id="TriTrypDB:LdCL_100013200"/>
<evidence type="ECO:0000313" key="2">
    <source>
        <dbReference type="EMBL" id="AYU76686.1"/>
    </source>
</evidence>
<reference evidence="4" key="6">
    <citation type="submission" date="2019-02" db="EMBL/GenBank/DDBJ databases">
        <title>FDA dAtabase for Regulatory Grade micrObial Sequences (FDA-ARGOS): Supporting development and validation of Infectious Disease Dx tests.</title>
        <authorList>
            <person name="Duncan R."/>
            <person name="Fisher C."/>
            <person name="Tallon L.J."/>
            <person name="Sadzewicz L."/>
            <person name="Sengamalay N."/>
            <person name="Ott S."/>
            <person name="Godinez A."/>
            <person name="Nagaraj S."/>
            <person name="Nadendla S."/>
            <person name="Sichtig H."/>
        </authorList>
    </citation>
    <scope>NUCLEOTIDE SEQUENCE</scope>
    <source>
        <strain evidence="4">FDAARGOS_361</strain>
    </source>
</reference>
<sequence>MPSLAKPSQKGRGKKKGGKKPAKIVPDPDGAYRQQLDETLYIPKVVRRKVLDTYGKAADSAIMANTVDALPSQLDAHRERPISFIKVPSIFRSLGLCLTDDQIDQIKAMIAQNSQHVSQENSAANQMQQVQRPGTFADREKLRTLLVELLHTHVLAYDPQVLTCPHPRFPDRVSSVVYSSTEADIRSCFDKIWEVTGKQMVMTADGTNIRCVAVEQLEELLVRAQTEEVATKALTEKELQDFYFLVKDVNDDVVREDAFLNCFIHAQ</sequence>
<dbReference type="RefSeq" id="XP_003858900.1">
    <property type="nucleotide sequence ID" value="XM_003858852.1"/>
</dbReference>
<evidence type="ECO:0000256" key="1">
    <source>
        <dbReference type="SAM" id="MobiDB-lite"/>
    </source>
</evidence>
<dbReference type="KEGG" id="ldo:LDBPK_100640"/>
<dbReference type="GeneID" id="13389287"/>
<accession>A0A3Q8I8T9</accession>
<dbReference type="VEuPathDB" id="TriTrypDB:LDHU3_10.0960"/>
<feature type="compositionally biased region" description="Basic residues" evidence="1">
    <location>
        <begin position="9"/>
        <end position="22"/>
    </location>
</feature>
<reference evidence="2 6" key="4">
    <citation type="journal article" date="2018" name="Sci. Rep.">
        <title>A complete Leishmania donovani reference genome identifies novel genetic variations associated with virulence.</title>
        <authorList>
            <person name="Lypaczewski P."/>
            <person name="Hoshizaki J."/>
            <person name="Zhang W.-W."/>
            <person name="McCall L.-I."/>
            <person name="Torcivia-Rodriguez J."/>
            <person name="Simonyan V."/>
            <person name="Kaur A."/>
            <person name="Dewar K."/>
            <person name="Matlashewski G."/>
        </authorList>
    </citation>
    <scope>NUCLEOTIDE SEQUENCE [LARGE SCALE GENOMIC DNA]</scope>
    <source>
        <strain evidence="2 6">LdCL</strain>
    </source>
</reference>
<dbReference type="VEuPathDB" id="TriTrypDB:LdBPK_100640.1"/>
<gene>
    <name evidence="4" type="ORF">CGC21_23550</name>
    <name evidence="3" type="ORF">LDBPK_100640</name>
    <name evidence="2" type="ORF">LdCL_100013200</name>
</gene>
<reference evidence="7" key="5">
    <citation type="submission" date="2019-02" db="EMBL/GenBank/DDBJ databases">
        <title>FDA dAtabase for Regulatory Grade micrObial Sequences (FDA-ARGOS): Supporting development and validation of Infectious Disease Dx tests.</title>
        <authorList>
            <person name="Duncan R."/>
            <person name="Fisher C."/>
            <person name="Tallon L."/>
            <person name="Sadzewicz L."/>
            <person name="Sengamalay N."/>
            <person name="Ott S."/>
            <person name="Godinez A."/>
            <person name="Nagaraj S."/>
            <person name="Vavikolanu K."/>
            <person name="Nadendla S."/>
            <person name="Aluvathingal J."/>
            <person name="Sichtig H."/>
        </authorList>
    </citation>
    <scope>NUCLEOTIDE SEQUENCE [LARGE SCALE GENOMIC DNA]</scope>
    <source>
        <strain evidence="7">FDAARGOS_361</strain>
    </source>
</reference>
<dbReference type="Proteomes" id="UP000274082">
    <property type="component" value="Chromosome 10"/>
</dbReference>
<dbReference type="AlphaFoldDB" id="A0A3Q8I8T9"/>
<organism evidence="2 6">
    <name type="scientific">Leishmania donovani</name>
    <dbReference type="NCBI Taxonomy" id="5661"/>
    <lineage>
        <taxon>Eukaryota</taxon>
        <taxon>Discoba</taxon>
        <taxon>Euglenozoa</taxon>
        <taxon>Kinetoplastea</taxon>
        <taxon>Metakinetoplastina</taxon>
        <taxon>Trypanosomatida</taxon>
        <taxon>Trypanosomatidae</taxon>
        <taxon>Leishmaniinae</taxon>
        <taxon>Leishmania</taxon>
    </lineage>
</organism>
<dbReference type="EMBL" id="FR799597">
    <property type="protein sequence ID" value="CBZ32182.1"/>
    <property type="molecule type" value="Genomic_DNA"/>
</dbReference>
<dbReference type="EMBL" id="CP029509">
    <property type="protein sequence ID" value="AYU76686.1"/>
    <property type="molecule type" value="Genomic_DNA"/>
</dbReference>
<evidence type="ECO:0000313" key="3">
    <source>
        <dbReference type="EMBL" id="CBZ32182.1"/>
    </source>
</evidence>
<accession>E9BAA9</accession>
<feature type="region of interest" description="Disordered" evidence="1">
    <location>
        <begin position="1"/>
        <end position="30"/>
    </location>
</feature>
<evidence type="ECO:0000313" key="7">
    <source>
        <dbReference type="Proteomes" id="UP000318447"/>
    </source>
</evidence>
<name>A0A3Q8I8T9_LEIDO</name>
<evidence type="ECO:0000313" key="6">
    <source>
        <dbReference type="Proteomes" id="UP000274082"/>
    </source>
</evidence>